<accession>A0A923LM67</accession>
<organism evidence="3 4">
    <name type="scientific">Mediterraneibacter hominis</name>
    <dbReference type="NCBI Taxonomy" id="2763054"/>
    <lineage>
        <taxon>Bacteria</taxon>
        <taxon>Bacillati</taxon>
        <taxon>Bacillota</taxon>
        <taxon>Clostridia</taxon>
        <taxon>Lachnospirales</taxon>
        <taxon>Lachnospiraceae</taxon>
        <taxon>Mediterraneibacter</taxon>
    </lineage>
</organism>
<dbReference type="PANTHER" id="PTHR42760:SF133">
    <property type="entry name" value="3-OXOACYL-[ACYL-CARRIER-PROTEIN] REDUCTASE"/>
    <property type="match status" value="1"/>
</dbReference>
<dbReference type="InterPro" id="IPR036291">
    <property type="entry name" value="NAD(P)-bd_dom_sf"/>
</dbReference>
<dbReference type="InterPro" id="IPR002347">
    <property type="entry name" value="SDR_fam"/>
</dbReference>
<dbReference type="GO" id="GO:0008206">
    <property type="term" value="P:bile acid metabolic process"/>
    <property type="evidence" value="ECO:0007669"/>
    <property type="project" value="UniProtKB-ARBA"/>
</dbReference>
<proteinExistence type="inferred from homology"/>
<dbReference type="Pfam" id="PF13561">
    <property type="entry name" value="adh_short_C2"/>
    <property type="match status" value="1"/>
</dbReference>
<dbReference type="GO" id="GO:0048038">
    <property type="term" value="F:quinone binding"/>
    <property type="evidence" value="ECO:0007669"/>
    <property type="project" value="TreeGrafter"/>
</dbReference>
<dbReference type="Gene3D" id="3.40.50.720">
    <property type="entry name" value="NAD(P)-binding Rossmann-like Domain"/>
    <property type="match status" value="1"/>
</dbReference>
<reference evidence="3" key="1">
    <citation type="submission" date="2020-08" db="EMBL/GenBank/DDBJ databases">
        <title>Genome public.</title>
        <authorList>
            <person name="Liu C."/>
            <person name="Sun Q."/>
        </authorList>
    </citation>
    <scope>NUCLEOTIDE SEQUENCE</scope>
    <source>
        <strain evidence="3">NSJ-55</strain>
    </source>
</reference>
<dbReference type="Proteomes" id="UP000652477">
    <property type="component" value="Unassembled WGS sequence"/>
</dbReference>
<gene>
    <name evidence="3" type="ORF">H8S37_16770</name>
</gene>
<keyword evidence="4" id="KW-1185">Reference proteome</keyword>
<dbReference type="FunFam" id="3.40.50.720:FF:000084">
    <property type="entry name" value="Short-chain dehydrogenase reductase"/>
    <property type="match status" value="1"/>
</dbReference>
<dbReference type="RefSeq" id="WP_186877220.1">
    <property type="nucleotide sequence ID" value="NZ_JACOPF010000006.1"/>
</dbReference>
<dbReference type="PRINTS" id="PR00081">
    <property type="entry name" value="GDHRDH"/>
</dbReference>
<comment type="caution">
    <text evidence="3">The sequence shown here is derived from an EMBL/GenBank/DDBJ whole genome shotgun (WGS) entry which is preliminary data.</text>
</comment>
<evidence type="ECO:0000256" key="1">
    <source>
        <dbReference type="ARBA" id="ARBA00006484"/>
    </source>
</evidence>
<sequence length="255" mass="27656">MDLGLKGKVVIVTGGGAGIGAAMCQTFAEEGANVVIADFRPIEDTVSYADKLAQKYQVETLAVKVDVSRPDDVKRLFAETVKKFRTVDILMNNAGKMGLNRIEDITIEELQKFERVNIEGLFLMSQAMVKLHREQKREKSWIVNTISKSAFSTNSGGNSPYIATKGAAAAFTRGLATEVGREGIYVNGIIPGYVVTETTKNIPNAKERSEAMTKIIPVGREAEPKEIADVAVFLCSEKACQVMGVLMDITGGTML</sequence>
<evidence type="ECO:0000313" key="3">
    <source>
        <dbReference type="EMBL" id="MBC5690567.1"/>
    </source>
</evidence>
<comment type="similarity">
    <text evidence="1">Belongs to the short-chain dehydrogenases/reductases (SDR) family.</text>
</comment>
<dbReference type="AlphaFoldDB" id="A0A923LM67"/>
<dbReference type="EMBL" id="JACOPF010000006">
    <property type="protein sequence ID" value="MBC5690567.1"/>
    <property type="molecule type" value="Genomic_DNA"/>
</dbReference>
<name>A0A923LM67_9FIRM</name>
<protein>
    <submittedName>
        <fullName evidence="3">SDR family oxidoreductase</fullName>
    </submittedName>
</protein>
<dbReference type="GO" id="GO:0016616">
    <property type="term" value="F:oxidoreductase activity, acting on the CH-OH group of donors, NAD or NADP as acceptor"/>
    <property type="evidence" value="ECO:0007669"/>
    <property type="project" value="TreeGrafter"/>
</dbReference>
<evidence type="ECO:0000256" key="2">
    <source>
        <dbReference type="ARBA" id="ARBA00023002"/>
    </source>
</evidence>
<evidence type="ECO:0000313" key="4">
    <source>
        <dbReference type="Proteomes" id="UP000652477"/>
    </source>
</evidence>
<dbReference type="SUPFAM" id="SSF51735">
    <property type="entry name" value="NAD(P)-binding Rossmann-fold domains"/>
    <property type="match status" value="1"/>
</dbReference>
<dbReference type="PANTHER" id="PTHR42760">
    <property type="entry name" value="SHORT-CHAIN DEHYDROGENASES/REDUCTASES FAMILY MEMBER"/>
    <property type="match status" value="1"/>
</dbReference>
<dbReference type="PRINTS" id="PR00080">
    <property type="entry name" value="SDRFAMILY"/>
</dbReference>
<keyword evidence="2" id="KW-0560">Oxidoreductase</keyword>
<dbReference type="GO" id="GO:0006633">
    <property type="term" value="P:fatty acid biosynthetic process"/>
    <property type="evidence" value="ECO:0007669"/>
    <property type="project" value="TreeGrafter"/>
</dbReference>